<dbReference type="GO" id="GO:0016020">
    <property type="term" value="C:membrane"/>
    <property type="evidence" value="ECO:0007669"/>
    <property type="project" value="UniProtKB-SubCell"/>
</dbReference>
<keyword evidence="6" id="KW-1185">Reference proteome</keyword>
<dbReference type="Pfam" id="PF08507">
    <property type="entry name" value="COPI_assoc"/>
    <property type="match status" value="1"/>
</dbReference>
<dbReference type="InterPro" id="IPR013714">
    <property type="entry name" value="Golgi_TVP15"/>
</dbReference>
<organism evidence="5 6">
    <name type="scientific">Symbiodinium microadriaticum</name>
    <name type="common">Dinoflagellate</name>
    <name type="synonym">Zooxanthella microadriatica</name>
    <dbReference type="NCBI Taxonomy" id="2951"/>
    <lineage>
        <taxon>Eukaryota</taxon>
        <taxon>Sar</taxon>
        <taxon>Alveolata</taxon>
        <taxon>Dinophyceae</taxon>
        <taxon>Suessiales</taxon>
        <taxon>Symbiodiniaceae</taxon>
        <taxon>Symbiodinium</taxon>
    </lineage>
</organism>
<dbReference type="AlphaFoldDB" id="A0A1Q9E2A8"/>
<proteinExistence type="predicted"/>
<evidence type="ECO:0000313" key="5">
    <source>
        <dbReference type="EMBL" id="OLQ01550.1"/>
    </source>
</evidence>
<evidence type="ECO:0000256" key="2">
    <source>
        <dbReference type="ARBA" id="ARBA00022692"/>
    </source>
</evidence>
<reference evidence="5 6" key="1">
    <citation type="submission" date="2016-02" db="EMBL/GenBank/DDBJ databases">
        <title>Genome analysis of coral dinoflagellate symbionts highlights evolutionary adaptations to a symbiotic lifestyle.</title>
        <authorList>
            <person name="Aranda M."/>
            <person name="Li Y."/>
            <person name="Liew Y.J."/>
            <person name="Baumgarten S."/>
            <person name="Simakov O."/>
            <person name="Wilson M."/>
            <person name="Piel J."/>
            <person name="Ashoor H."/>
            <person name="Bougouffa S."/>
            <person name="Bajic V.B."/>
            <person name="Ryu T."/>
            <person name="Ravasi T."/>
            <person name="Bayer T."/>
            <person name="Micklem G."/>
            <person name="Kim H."/>
            <person name="Bhak J."/>
            <person name="Lajeunesse T.C."/>
            <person name="Voolstra C.R."/>
        </authorList>
    </citation>
    <scope>NUCLEOTIDE SEQUENCE [LARGE SCALE GENOMIC DNA]</scope>
    <source>
        <strain evidence="5 6">CCMP2467</strain>
    </source>
</reference>
<dbReference type="Proteomes" id="UP000186817">
    <property type="component" value="Unassembled WGS sequence"/>
</dbReference>
<keyword evidence="2" id="KW-0812">Transmembrane</keyword>
<accession>A0A1Q9E2A8</accession>
<name>A0A1Q9E2A8_SYMMI</name>
<keyword evidence="3" id="KW-1133">Transmembrane helix</keyword>
<dbReference type="EMBL" id="LSRX01000288">
    <property type="protein sequence ID" value="OLQ01550.1"/>
    <property type="molecule type" value="Genomic_DNA"/>
</dbReference>
<comment type="subcellular location">
    <subcellularLocation>
        <location evidence="1">Membrane</location>
        <topology evidence="1">Multi-pass membrane protein</topology>
    </subcellularLocation>
</comment>
<evidence type="ECO:0000313" key="6">
    <source>
        <dbReference type="Proteomes" id="UP000186817"/>
    </source>
</evidence>
<protein>
    <submittedName>
        <fullName evidence="5">Uncharacterized protein</fullName>
    </submittedName>
</protein>
<comment type="caution">
    <text evidence="5">The sequence shown here is derived from an EMBL/GenBank/DDBJ whole genome shotgun (WGS) entry which is preliminary data.</text>
</comment>
<keyword evidence="4" id="KW-0472">Membrane</keyword>
<evidence type="ECO:0000256" key="3">
    <source>
        <dbReference type="ARBA" id="ARBA00022989"/>
    </source>
</evidence>
<evidence type="ECO:0000256" key="4">
    <source>
        <dbReference type="ARBA" id="ARBA00023136"/>
    </source>
</evidence>
<sequence>MSGAKVDLSGGAQSSSAPTGFGGGGPGAAPSSGYGGGGGFAQQAAEAALQDPTVQQQLKEAAYTKAQEGLEAARVAGAMAAEELGKYIEEGPAGISVLCFLGGLATTIIGILGLLNFGYGLTSPFAYVLNAYLVAFGIVTFLLEADVESMRKLKFIGRFSPWVEGYQMEVFNRANFLTELRGRGFFYLFIGTLAVTQCFVCLTFVAGLWNMLMGILCLLMSFGINPASHLQGLVKGRIIVDNSGGFSPDNSEFVEAVSAAAKSIGLALDQAGAKQRTALGQGASRAANAVEAPEAAWHDMPPRSAGSAHCGSPTRDLSVETFWDIAVELEDSNTPHEAMAAMREIGKTFRVQT</sequence>
<dbReference type="OrthoDB" id="423534at2759"/>
<evidence type="ECO:0000256" key="1">
    <source>
        <dbReference type="ARBA" id="ARBA00004141"/>
    </source>
</evidence>
<gene>
    <name evidence="5" type="ORF">AK812_SmicGene15682</name>
</gene>